<comment type="pathway">
    <text evidence="1 8">Purine metabolism; IMP biosynthesis via de novo pathway; 5-amino-1-(5-phospho-D-ribosyl)imidazole from N(2)-formyl-N(1)-(5-phospho-D-ribosyl)glycinamide: step 2/2.</text>
</comment>
<evidence type="ECO:0000259" key="10">
    <source>
        <dbReference type="Pfam" id="PF02769"/>
    </source>
</evidence>
<name>U1N7U3_9EURY</name>
<dbReference type="Gene3D" id="3.90.650.10">
    <property type="entry name" value="PurM-like C-terminal domain"/>
    <property type="match status" value="1"/>
</dbReference>
<evidence type="ECO:0000259" key="9">
    <source>
        <dbReference type="Pfam" id="PF00586"/>
    </source>
</evidence>
<dbReference type="AlphaFoldDB" id="U1N7U3"/>
<keyword evidence="6 8" id="KW-0658">Purine biosynthesis</keyword>
<dbReference type="Pfam" id="PF02769">
    <property type="entry name" value="AIRS_C"/>
    <property type="match status" value="1"/>
</dbReference>
<sequence>MSNPPDDTAESDEDSDELTYAAAGVDIEASEAATAALIDAVGESAGDYAGLIDIGDRYLALATDGVGTKLLVAAAIDEYSTIGIDCIAMNVNDLVAAGVRPVAFVDYLAIDDPDDTLTEQIGVGLDTGADIADITLIGGETAVLPEVVDGFDLAGTCAGLTPKHKVFDETARPGDALVGFASSGIHSNGLTLARTAITREYEYTDPCPFGEYDTLAAALLEPTRIYTDLLDPMHTHGVRTAAHITGGGLRNLERLGSHRYLIDNPFEIPPVFEFVQSAGSISDSEMYHTFNMGTGFVCAVSPENAERLTDTTEGKIIGQVDTGEGVSIRGLEL</sequence>
<dbReference type="InterPro" id="IPR036921">
    <property type="entry name" value="PurM-like_N_sf"/>
</dbReference>
<feature type="domain" description="PurM-like C-terminal" evidence="10">
    <location>
        <begin position="172"/>
        <end position="328"/>
    </location>
</feature>
<reference evidence="11 12" key="1">
    <citation type="journal article" date="2013" name="PLoS ONE">
        <title>Assembly-driven community genomics of a hypersaline microbial ecosystem.</title>
        <authorList>
            <person name="Podell S."/>
            <person name="Ugalde J.A."/>
            <person name="Narasingarao P."/>
            <person name="Banfield J.F."/>
            <person name="Heidelberg K.B."/>
            <person name="Allen E.E."/>
        </authorList>
    </citation>
    <scope>NUCLEOTIDE SEQUENCE [LARGE SCALE GENOMIC DNA]</scope>
    <source>
        <strain evidence="12">J07HQW1</strain>
    </source>
</reference>
<evidence type="ECO:0000256" key="3">
    <source>
        <dbReference type="ARBA" id="ARBA00022490"/>
    </source>
</evidence>
<keyword evidence="5 8" id="KW-0547">Nucleotide-binding</keyword>
<evidence type="ECO:0000256" key="6">
    <source>
        <dbReference type="ARBA" id="ARBA00022755"/>
    </source>
</evidence>
<dbReference type="InterPro" id="IPR016188">
    <property type="entry name" value="PurM-like_N"/>
</dbReference>
<dbReference type="HOGENOM" id="CLU_047116_0_0_2"/>
<dbReference type="GO" id="GO:0046084">
    <property type="term" value="P:adenine biosynthetic process"/>
    <property type="evidence" value="ECO:0007669"/>
    <property type="project" value="TreeGrafter"/>
</dbReference>
<evidence type="ECO:0000313" key="12">
    <source>
        <dbReference type="Proteomes" id="UP000030649"/>
    </source>
</evidence>
<dbReference type="STRING" id="1238424.J07HQW1_02597"/>
<dbReference type="PANTHER" id="PTHR10520">
    <property type="entry name" value="TRIFUNCTIONAL PURINE BIOSYNTHETIC PROTEIN ADENOSINE-3-RELATED"/>
    <property type="match status" value="1"/>
</dbReference>
<dbReference type="Proteomes" id="UP000030649">
    <property type="component" value="Unassembled WGS sequence"/>
</dbReference>
<feature type="domain" description="PurM-like N-terminal" evidence="9">
    <location>
        <begin position="46"/>
        <end position="160"/>
    </location>
</feature>
<proteinExistence type="inferred from homology"/>
<accession>U1N7U3</accession>
<keyword evidence="7 8" id="KW-0067">ATP-binding</keyword>
<gene>
    <name evidence="8" type="primary">purM</name>
    <name evidence="11" type="ORF">J07HQW1_02597</name>
</gene>
<dbReference type="GO" id="GO:0004637">
    <property type="term" value="F:phosphoribosylamine-glycine ligase activity"/>
    <property type="evidence" value="ECO:0007669"/>
    <property type="project" value="TreeGrafter"/>
</dbReference>
<dbReference type="InterPro" id="IPR036676">
    <property type="entry name" value="PurM-like_C_sf"/>
</dbReference>
<dbReference type="EMBL" id="KE356560">
    <property type="protein sequence ID" value="ERG92553.1"/>
    <property type="molecule type" value="Genomic_DNA"/>
</dbReference>
<evidence type="ECO:0000256" key="7">
    <source>
        <dbReference type="ARBA" id="ARBA00022840"/>
    </source>
</evidence>
<evidence type="ECO:0000313" key="11">
    <source>
        <dbReference type="EMBL" id="ERG92553.1"/>
    </source>
</evidence>
<dbReference type="SUPFAM" id="SSF56042">
    <property type="entry name" value="PurM C-terminal domain-like"/>
    <property type="match status" value="1"/>
</dbReference>
<evidence type="ECO:0000256" key="2">
    <source>
        <dbReference type="ARBA" id="ARBA00013047"/>
    </source>
</evidence>
<dbReference type="HAMAP" id="MF_00741">
    <property type="entry name" value="AIRS"/>
    <property type="match status" value="1"/>
</dbReference>
<evidence type="ECO:0000256" key="5">
    <source>
        <dbReference type="ARBA" id="ARBA00022741"/>
    </source>
</evidence>
<dbReference type="UniPathway" id="UPA00074">
    <property type="reaction ID" value="UER00129"/>
</dbReference>
<evidence type="ECO:0000256" key="4">
    <source>
        <dbReference type="ARBA" id="ARBA00022598"/>
    </source>
</evidence>
<keyword evidence="3 8" id="KW-0963">Cytoplasm</keyword>
<dbReference type="EC" id="6.3.3.1" evidence="2 8"/>
<keyword evidence="4 8" id="KW-0436">Ligase</keyword>
<organism evidence="11 12">
    <name type="scientific">Haloquadratum walsbyi J07HQW1</name>
    <dbReference type="NCBI Taxonomy" id="1238424"/>
    <lineage>
        <taxon>Archaea</taxon>
        <taxon>Methanobacteriati</taxon>
        <taxon>Methanobacteriota</taxon>
        <taxon>Stenosarchaea group</taxon>
        <taxon>Halobacteria</taxon>
        <taxon>Halobacteriales</taxon>
        <taxon>Haloferacaceae</taxon>
        <taxon>Haloquadratum</taxon>
    </lineage>
</organism>
<dbReference type="CDD" id="cd02196">
    <property type="entry name" value="PurM"/>
    <property type="match status" value="1"/>
</dbReference>
<comment type="catalytic activity">
    <reaction evidence="8">
        <text>2-formamido-N(1)-(5-O-phospho-beta-D-ribosyl)acetamidine + ATP = 5-amino-1-(5-phospho-beta-D-ribosyl)imidazole + ADP + phosphate + H(+)</text>
        <dbReference type="Rhea" id="RHEA:23032"/>
        <dbReference type="ChEBI" id="CHEBI:15378"/>
        <dbReference type="ChEBI" id="CHEBI:30616"/>
        <dbReference type="ChEBI" id="CHEBI:43474"/>
        <dbReference type="ChEBI" id="CHEBI:137981"/>
        <dbReference type="ChEBI" id="CHEBI:147287"/>
        <dbReference type="ChEBI" id="CHEBI:456216"/>
        <dbReference type="EC" id="6.3.3.1"/>
    </reaction>
</comment>
<comment type="similarity">
    <text evidence="8">Belongs to the AIR synthase family.</text>
</comment>
<dbReference type="Gene3D" id="3.30.1330.10">
    <property type="entry name" value="PurM-like, N-terminal domain"/>
    <property type="match status" value="1"/>
</dbReference>
<dbReference type="Pfam" id="PF00586">
    <property type="entry name" value="AIRS"/>
    <property type="match status" value="1"/>
</dbReference>
<dbReference type="GO" id="GO:0004641">
    <property type="term" value="F:phosphoribosylformylglycinamidine cyclo-ligase activity"/>
    <property type="evidence" value="ECO:0007669"/>
    <property type="project" value="UniProtKB-UniRule"/>
</dbReference>
<evidence type="ECO:0000256" key="1">
    <source>
        <dbReference type="ARBA" id="ARBA00004686"/>
    </source>
</evidence>
<dbReference type="NCBIfam" id="TIGR00878">
    <property type="entry name" value="purM"/>
    <property type="match status" value="1"/>
</dbReference>
<dbReference type="GO" id="GO:0005829">
    <property type="term" value="C:cytosol"/>
    <property type="evidence" value="ECO:0007669"/>
    <property type="project" value="TreeGrafter"/>
</dbReference>
<comment type="subcellular location">
    <subcellularLocation>
        <location evidence="8">Cytoplasm</location>
    </subcellularLocation>
</comment>
<dbReference type="PANTHER" id="PTHR10520:SF12">
    <property type="entry name" value="TRIFUNCTIONAL PURINE BIOSYNTHETIC PROTEIN ADENOSINE-3"/>
    <property type="match status" value="1"/>
</dbReference>
<protein>
    <recommendedName>
        <fullName evidence="2 8">Phosphoribosylformylglycinamidine cyclo-ligase</fullName>
        <ecNumber evidence="2 8">6.3.3.1</ecNumber>
    </recommendedName>
    <alternativeName>
        <fullName evidence="8">AIR synthase</fullName>
    </alternativeName>
    <alternativeName>
        <fullName evidence="8">AIRS</fullName>
    </alternativeName>
    <alternativeName>
        <fullName evidence="8">Phosphoribosyl-aminoimidazole synthetase</fullName>
    </alternativeName>
</protein>
<dbReference type="FunFam" id="3.30.1330.10:FF:000020">
    <property type="entry name" value="Phosphoribosylformylglycinamidine cyclo-ligase"/>
    <property type="match status" value="1"/>
</dbReference>
<evidence type="ECO:0000256" key="8">
    <source>
        <dbReference type="HAMAP-Rule" id="MF_00741"/>
    </source>
</evidence>
<dbReference type="InterPro" id="IPR004733">
    <property type="entry name" value="PurM_cligase"/>
</dbReference>
<dbReference type="SUPFAM" id="SSF55326">
    <property type="entry name" value="PurM N-terminal domain-like"/>
    <property type="match status" value="1"/>
</dbReference>
<dbReference type="GO" id="GO:0005524">
    <property type="term" value="F:ATP binding"/>
    <property type="evidence" value="ECO:0007669"/>
    <property type="project" value="UniProtKB-KW"/>
</dbReference>
<dbReference type="InterPro" id="IPR010918">
    <property type="entry name" value="PurM-like_C_dom"/>
</dbReference>
<dbReference type="GO" id="GO:0006189">
    <property type="term" value="P:'de novo' IMP biosynthetic process"/>
    <property type="evidence" value="ECO:0007669"/>
    <property type="project" value="UniProtKB-UniRule"/>
</dbReference>